<name>A0A8T0C911_9GAMM</name>
<accession>A0A8T0C911</accession>
<dbReference type="AlphaFoldDB" id="A0A8T0C911"/>
<dbReference type="SUPFAM" id="SSF46785">
    <property type="entry name" value="Winged helix' DNA-binding domain"/>
    <property type="match status" value="1"/>
</dbReference>
<dbReference type="InterPro" id="IPR036390">
    <property type="entry name" value="WH_DNA-bd_sf"/>
</dbReference>
<dbReference type="GeneID" id="61357840"/>
<comment type="caution">
    <text evidence="1">The sequence shown here is derived from an EMBL/GenBank/DDBJ whole genome shotgun (WGS) entry which is preliminary data.</text>
</comment>
<evidence type="ECO:0000313" key="2">
    <source>
        <dbReference type="Proteomes" id="UP000016480"/>
    </source>
</evidence>
<reference evidence="1 2" key="1">
    <citation type="journal article" date="2012" name="J. Bacteriol.">
        <title>Genome sequence of the cycloprodigiosin-producing bacterial strain Pseudoalteromonas rubra ATCC 29570(T).</title>
        <authorList>
            <person name="Xie B.B."/>
            <person name="Shu Y.L."/>
            <person name="Qin Q.L."/>
            <person name="Rong J.C."/>
            <person name="Zhang X.Y."/>
            <person name="Chen X.L."/>
            <person name="Zhou B.C."/>
            <person name="Zhang Y.Z."/>
        </authorList>
    </citation>
    <scope>NUCLEOTIDE SEQUENCE [LARGE SCALE GENOMIC DNA]</scope>
    <source>
        <strain evidence="1 2">DSM 6842</strain>
    </source>
</reference>
<organism evidence="1 2">
    <name type="scientific">Pseudoalteromonas rubra</name>
    <dbReference type="NCBI Taxonomy" id="43658"/>
    <lineage>
        <taxon>Bacteria</taxon>
        <taxon>Pseudomonadati</taxon>
        <taxon>Pseudomonadota</taxon>
        <taxon>Gammaproteobacteria</taxon>
        <taxon>Alteromonadales</taxon>
        <taxon>Pseudoalteromonadaceae</taxon>
        <taxon>Pseudoalteromonas</taxon>
    </lineage>
</organism>
<proteinExistence type="predicted"/>
<dbReference type="RefSeq" id="WP_010385561.1">
    <property type="nucleotide sequence ID" value="NZ_AHCD03000034.1"/>
</dbReference>
<evidence type="ECO:0008006" key="3">
    <source>
        <dbReference type="Google" id="ProtNLM"/>
    </source>
</evidence>
<gene>
    <name evidence="1" type="ORF">PRUB_a4064</name>
</gene>
<sequence>MPIAQVQAEHQRLTILIALNESPDYGANTSMLSDVLAQFALGCSQDQLKTLLNWLEQNGYVSLERLTENTWIAKITRSGIDVAEGVSVVPGIKRPGPRSHP</sequence>
<dbReference type="Proteomes" id="UP000016480">
    <property type="component" value="Unassembled WGS sequence"/>
</dbReference>
<evidence type="ECO:0000313" key="1">
    <source>
        <dbReference type="EMBL" id="KAF7787186.1"/>
    </source>
</evidence>
<protein>
    <recommendedName>
        <fullName evidence="3">ArsR family transcriptional regulator</fullName>
    </recommendedName>
</protein>
<dbReference type="EMBL" id="AHCD03000034">
    <property type="protein sequence ID" value="KAF7787186.1"/>
    <property type="molecule type" value="Genomic_DNA"/>
</dbReference>